<comment type="similarity">
    <text evidence="1">Belongs to the sulfatase family.</text>
</comment>
<evidence type="ECO:0000256" key="3">
    <source>
        <dbReference type="ARBA" id="ARBA00022801"/>
    </source>
</evidence>
<dbReference type="PANTHER" id="PTHR42693">
    <property type="entry name" value="ARYLSULFATASE FAMILY MEMBER"/>
    <property type="match status" value="1"/>
</dbReference>
<evidence type="ECO:0000256" key="5">
    <source>
        <dbReference type="SAM" id="SignalP"/>
    </source>
</evidence>
<proteinExistence type="inferred from homology"/>
<reference evidence="7 8" key="1">
    <citation type="journal article" date="2022" name="Syst. Appl. Microbiol.">
        <title>Rhodopirellula aestuarii sp. nov., a novel member of the genus Rhodopirellula isolated from brackish sediments collected in the Tagus River estuary, Portugal.</title>
        <authorList>
            <person name="Vitorino I.R."/>
            <person name="Klimek D."/>
            <person name="Calusinska M."/>
            <person name="Lobo-da-Cunha A."/>
            <person name="Vasconcelos V."/>
            <person name="Lage O.M."/>
        </authorList>
    </citation>
    <scope>NUCLEOTIDE SEQUENCE [LARGE SCALE GENOMIC DNA]</scope>
    <source>
        <strain evidence="7 8">ICT_H3.1</strain>
    </source>
</reference>
<name>A0ABT0TYF4_9BACT</name>
<gene>
    <name evidence="7" type="ORF">NB063_03170</name>
</gene>
<keyword evidence="2" id="KW-0479">Metal-binding</keyword>
<dbReference type="Gene3D" id="3.30.1120.10">
    <property type="match status" value="1"/>
</dbReference>
<dbReference type="Gene3D" id="3.40.720.10">
    <property type="entry name" value="Alkaline Phosphatase, subunit A"/>
    <property type="match status" value="1"/>
</dbReference>
<dbReference type="Pfam" id="PF00884">
    <property type="entry name" value="Sulfatase"/>
    <property type="match status" value="1"/>
</dbReference>
<protein>
    <submittedName>
        <fullName evidence="7">Arylsulfatase</fullName>
    </submittedName>
</protein>
<dbReference type="Proteomes" id="UP001202961">
    <property type="component" value="Unassembled WGS sequence"/>
</dbReference>
<evidence type="ECO:0000256" key="4">
    <source>
        <dbReference type="ARBA" id="ARBA00022837"/>
    </source>
</evidence>
<feature type="domain" description="Sulfatase N-terminal" evidence="6">
    <location>
        <begin position="32"/>
        <end position="408"/>
    </location>
</feature>
<accession>A0ABT0TYF4</accession>
<organism evidence="7 8">
    <name type="scientific">Aporhodopirellula aestuarii</name>
    <dbReference type="NCBI Taxonomy" id="2950107"/>
    <lineage>
        <taxon>Bacteria</taxon>
        <taxon>Pseudomonadati</taxon>
        <taxon>Planctomycetota</taxon>
        <taxon>Planctomycetia</taxon>
        <taxon>Pirellulales</taxon>
        <taxon>Pirellulaceae</taxon>
        <taxon>Aporhodopirellula</taxon>
    </lineage>
</organism>
<sequence>MMLMRLICLFFVCFYLFAGDESALAKDAERSPNVVLIMCDDMGWSDIGCYGGEVDTPNLNQLAAEGMRFTQFYNNAKCTTTRASIVTGLYPRRDKGGLLRTNMVTIGEAMKLAGYSTALSGKWHLGSQKEAHPYHRGFDEFYGLLDGCCNFFDPSMPDPPYKGGKVRKFGERDQLITSFPENFYTTDAFTDHAVECVQKFAKSDSPFLLHVTYTAPHYPLHAKPEDIAKYRGKYKAMGGWLKMREQRWQRIQDMGLATDSWQLSEEDKRSYDWETANHDHEDLRMSVYAAMIDSMDQNIGRLRTALEQAGVADNTLILFLSDNGGCAEEPGGRGPEIIPGPKDHYAAVGPAWGWAQNTPFKKHKSHSCEGGILTPCIAWWPGRVPAGEITRQPAHIIDIMPTLLELAGGEYPTTYEGHDILPVEGKSMLPILLGEHREPHAQLAWEWAGNRALREGDWKVVWQKDVKEWELYNLGEDRCETTNLAASHPELTRRLSEAWIAWAERTGLNTQTKRKKAS</sequence>
<dbReference type="SUPFAM" id="SSF53649">
    <property type="entry name" value="Alkaline phosphatase-like"/>
    <property type="match status" value="1"/>
</dbReference>
<dbReference type="InterPro" id="IPR050738">
    <property type="entry name" value="Sulfatase"/>
</dbReference>
<dbReference type="EMBL" id="JAMQBK010000011">
    <property type="protein sequence ID" value="MCM2369619.1"/>
    <property type="molecule type" value="Genomic_DNA"/>
</dbReference>
<comment type="caution">
    <text evidence="7">The sequence shown here is derived from an EMBL/GenBank/DDBJ whole genome shotgun (WGS) entry which is preliminary data.</text>
</comment>
<evidence type="ECO:0000313" key="7">
    <source>
        <dbReference type="EMBL" id="MCM2369619.1"/>
    </source>
</evidence>
<evidence type="ECO:0000313" key="8">
    <source>
        <dbReference type="Proteomes" id="UP001202961"/>
    </source>
</evidence>
<dbReference type="InterPro" id="IPR024607">
    <property type="entry name" value="Sulfatase_CS"/>
</dbReference>
<keyword evidence="3" id="KW-0378">Hydrolase</keyword>
<feature type="chain" id="PRO_5045956110" evidence="5">
    <location>
        <begin position="19"/>
        <end position="518"/>
    </location>
</feature>
<keyword evidence="5" id="KW-0732">Signal</keyword>
<dbReference type="InterPro" id="IPR000917">
    <property type="entry name" value="Sulfatase_N"/>
</dbReference>
<dbReference type="CDD" id="cd16025">
    <property type="entry name" value="PAS_like"/>
    <property type="match status" value="1"/>
</dbReference>
<keyword evidence="8" id="KW-1185">Reference proteome</keyword>
<evidence type="ECO:0000256" key="2">
    <source>
        <dbReference type="ARBA" id="ARBA00022723"/>
    </source>
</evidence>
<dbReference type="PANTHER" id="PTHR42693:SF53">
    <property type="entry name" value="ENDO-4-O-SULFATASE"/>
    <property type="match status" value="1"/>
</dbReference>
<dbReference type="RefSeq" id="WP_250927292.1">
    <property type="nucleotide sequence ID" value="NZ_JAMQBK010000011.1"/>
</dbReference>
<evidence type="ECO:0000259" key="6">
    <source>
        <dbReference type="Pfam" id="PF00884"/>
    </source>
</evidence>
<evidence type="ECO:0000256" key="1">
    <source>
        <dbReference type="ARBA" id="ARBA00008779"/>
    </source>
</evidence>
<keyword evidence="4" id="KW-0106">Calcium</keyword>
<feature type="signal peptide" evidence="5">
    <location>
        <begin position="1"/>
        <end position="18"/>
    </location>
</feature>
<dbReference type="InterPro" id="IPR017850">
    <property type="entry name" value="Alkaline_phosphatase_core_sf"/>
</dbReference>
<dbReference type="PROSITE" id="PS00149">
    <property type="entry name" value="SULFATASE_2"/>
    <property type="match status" value="1"/>
</dbReference>